<evidence type="ECO:0000256" key="5">
    <source>
        <dbReference type="PIRSR" id="PIRSR000390-2"/>
    </source>
</evidence>
<protein>
    <submittedName>
        <fullName evidence="7">DegT/DnrJ/EryC1/StrS family aminotransferase</fullName>
    </submittedName>
</protein>
<dbReference type="PANTHER" id="PTHR30244">
    <property type="entry name" value="TRANSAMINASE"/>
    <property type="match status" value="1"/>
</dbReference>
<evidence type="ECO:0000256" key="3">
    <source>
        <dbReference type="ARBA" id="ARBA00037999"/>
    </source>
</evidence>
<evidence type="ECO:0000256" key="1">
    <source>
        <dbReference type="ARBA" id="ARBA00001933"/>
    </source>
</evidence>
<comment type="similarity">
    <text evidence="3 6">Belongs to the DegT/DnrJ/EryC1 family.</text>
</comment>
<proteinExistence type="inferred from homology"/>
<dbReference type="InterPro" id="IPR015424">
    <property type="entry name" value="PyrdxlP-dep_Trfase"/>
</dbReference>
<dbReference type="AlphaFoldDB" id="A0A7C3RKJ1"/>
<evidence type="ECO:0000256" key="2">
    <source>
        <dbReference type="ARBA" id="ARBA00022898"/>
    </source>
</evidence>
<gene>
    <name evidence="7" type="ORF">ENW00_00050</name>
</gene>
<comment type="caution">
    <text evidence="7">The sequence shown here is derived from an EMBL/GenBank/DDBJ whole genome shotgun (WGS) entry which is preliminary data.</text>
</comment>
<dbReference type="GO" id="GO:0030170">
    <property type="term" value="F:pyridoxal phosphate binding"/>
    <property type="evidence" value="ECO:0007669"/>
    <property type="project" value="TreeGrafter"/>
</dbReference>
<dbReference type="InterPro" id="IPR015421">
    <property type="entry name" value="PyrdxlP-dep_Trfase_major"/>
</dbReference>
<evidence type="ECO:0000256" key="4">
    <source>
        <dbReference type="PIRSR" id="PIRSR000390-1"/>
    </source>
</evidence>
<evidence type="ECO:0000313" key="7">
    <source>
        <dbReference type="EMBL" id="HFX12544.1"/>
    </source>
</evidence>
<dbReference type="FunFam" id="3.90.1150.10:FF:000030">
    <property type="entry name" value="UDP-4-amino-4-deoxy-L-arabinose--oxoglutarate aminotransferase"/>
    <property type="match status" value="1"/>
</dbReference>
<dbReference type="GO" id="GO:0008483">
    <property type="term" value="F:transaminase activity"/>
    <property type="evidence" value="ECO:0007669"/>
    <property type="project" value="UniProtKB-KW"/>
</dbReference>
<dbReference type="PIRSF" id="PIRSF000390">
    <property type="entry name" value="PLP_StrS"/>
    <property type="match status" value="1"/>
</dbReference>
<accession>A0A7C3RKJ1</accession>
<comment type="cofactor">
    <cofactor evidence="1">
        <name>pyridoxal 5'-phosphate</name>
        <dbReference type="ChEBI" id="CHEBI:597326"/>
    </cofactor>
</comment>
<dbReference type="Pfam" id="PF01041">
    <property type="entry name" value="DegT_DnrJ_EryC1"/>
    <property type="match status" value="1"/>
</dbReference>
<keyword evidence="7" id="KW-0808">Transferase</keyword>
<dbReference type="InterPro" id="IPR000653">
    <property type="entry name" value="DegT/StrS_aminotransferase"/>
</dbReference>
<dbReference type="PANTHER" id="PTHR30244:SF34">
    <property type="entry name" value="DTDP-4-AMINO-4,6-DIDEOXYGALACTOSE TRANSAMINASE"/>
    <property type="match status" value="1"/>
</dbReference>
<dbReference type="SUPFAM" id="SSF53383">
    <property type="entry name" value="PLP-dependent transferases"/>
    <property type="match status" value="1"/>
</dbReference>
<dbReference type="Gene3D" id="3.40.640.10">
    <property type="entry name" value="Type I PLP-dependent aspartate aminotransferase-like (Major domain)"/>
    <property type="match status" value="1"/>
</dbReference>
<dbReference type="EMBL" id="DTIN01000002">
    <property type="protein sequence ID" value="HFX12544.1"/>
    <property type="molecule type" value="Genomic_DNA"/>
</dbReference>
<sequence length="385" mass="44504">MRNTFLPFSPPLIEEEEINEVIETLKSDWITTGPKTKRFEEEFKNYFNAPSALALSSCTAALHIALVTLGIGPGDEVITTPMTFCASVNVIEHVGARPILVDVEPDTLNIDPNKIEPAITSKTKAILPVHYSGHPVELDYIYDIAKKYNLFVIEDAAHAVSAKYKARYVGSTNNPVCFSFYATKNITTAEGGMLTGDPDFIERARIISLHGMSKDAWKRYSKEGSWYYEVIYPGFKYNMTDIQASIGLWQLKKIERFQKRRREIVKMYNDAFSKEEALEIPVERPYVEHAWHLYVLRLNLQALKIDRDQFIEELHKRNIGTSVHFIPIHIHPYYREKYGYKPEDFPVTYTNYQRIISLPLYPRMTDQDVYDVIEAVLDIVRIYKK</sequence>
<dbReference type="GO" id="GO:0000271">
    <property type="term" value="P:polysaccharide biosynthetic process"/>
    <property type="evidence" value="ECO:0007669"/>
    <property type="project" value="TreeGrafter"/>
</dbReference>
<dbReference type="InterPro" id="IPR015422">
    <property type="entry name" value="PyrdxlP-dep_Trfase_small"/>
</dbReference>
<keyword evidence="7" id="KW-0032">Aminotransferase</keyword>
<reference evidence="7" key="1">
    <citation type="journal article" date="2020" name="mSystems">
        <title>Genome- and Community-Level Interaction Insights into Carbon Utilization and Element Cycling Functions of Hydrothermarchaeota in Hydrothermal Sediment.</title>
        <authorList>
            <person name="Zhou Z."/>
            <person name="Liu Y."/>
            <person name="Xu W."/>
            <person name="Pan J."/>
            <person name="Luo Z.H."/>
            <person name="Li M."/>
        </authorList>
    </citation>
    <scope>NUCLEOTIDE SEQUENCE [LARGE SCALE GENOMIC DNA]</scope>
    <source>
        <strain evidence="7">SpSt-81</strain>
    </source>
</reference>
<keyword evidence="2 5" id="KW-0663">Pyridoxal phosphate</keyword>
<organism evidence="7">
    <name type="scientific">Dictyoglomus thermophilum</name>
    <dbReference type="NCBI Taxonomy" id="14"/>
    <lineage>
        <taxon>Bacteria</taxon>
        <taxon>Pseudomonadati</taxon>
        <taxon>Dictyoglomota</taxon>
        <taxon>Dictyoglomia</taxon>
        <taxon>Dictyoglomales</taxon>
        <taxon>Dictyoglomaceae</taxon>
        <taxon>Dictyoglomus</taxon>
    </lineage>
</organism>
<dbReference type="CDD" id="cd00616">
    <property type="entry name" value="AHBA_syn"/>
    <property type="match status" value="1"/>
</dbReference>
<feature type="modified residue" description="N6-(pyridoxal phosphate)lysine" evidence="5">
    <location>
        <position position="184"/>
    </location>
</feature>
<dbReference type="Gene3D" id="3.90.1150.10">
    <property type="entry name" value="Aspartate Aminotransferase, domain 1"/>
    <property type="match status" value="1"/>
</dbReference>
<name>A0A7C3RKJ1_DICTH</name>
<evidence type="ECO:0000256" key="6">
    <source>
        <dbReference type="RuleBase" id="RU004508"/>
    </source>
</evidence>
<feature type="active site" description="Proton acceptor" evidence="4">
    <location>
        <position position="184"/>
    </location>
</feature>